<dbReference type="EMBL" id="AP012338">
    <property type="protein sequence ID" value="BAM02464.1"/>
    <property type="molecule type" value="Genomic_DNA"/>
</dbReference>
<dbReference type="InterPro" id="IPR036594">
    <property type="entry name" value="Meth_synthase_dom"/>
</dbReference>
<dbReference type="HOGENOM" id="CLU_1097756_0_0_0"/>
<dbReference type="Pfam" id="PF02607">
    <property type="entry name" value="B12-binding_2"/>
    <property type="match status" value="1"/>
</dbReference>
<evidence type="ECO:0000313" key="3">
    <source>
        <dbReference type="Proteomes" id="UP000007881"/>
    </source>
</evidence>
<dbReference type="Gene3D" id="3.40.50.280">
    <property type="entry name" value="Cobalamin-binding domain"/>
    <property type="match status" value="1"/>
</dbReference>
<reference evidence="2 3" key="1">
    <citation type="submission" date="2012-02" db="EMBL/GenBank/DDBJ databases">
        <title>Complete genome sequence of Phycisphaera mikurensis NBRC 102666.</title>
        <authorList>
            <person name="Ankai A."/>
            <person name="Hosoyama A."/>
            <person name="Terui Y."/>
            <person name="Sekine M."/>
            <person name="Fukai R."/>
            <person name="Kato Y."/>
            <person name="Nakamura S."/>
            <person name="Yamada-Narita S."/>
            <person name="Kawakoshi A."/>
            <person name="Fukunaga Y."/>
            <person name="Yamazaki S."/>
            <person name="Fujita N."/>
        </authorList>
    </citation>
    <scope>NUCLEOTIDE SEQUENCE [LARGE SCALE GENOMIC DNA]</scope>
    <source>
        <strain evidence="3">NBRC 102666 / KCTC 22515 / FYK2301M01</strain>
    </source>
</reference>
<gene>
    <name evidence="2" type="ordered locus">PSMK_03050</name>
</gene>
<dbReference type="KEGG" id="phm:PSMK_03050"/>
<keyword evidence="3" id="KW-1185">Reference proteome</keyword>
<dbReference type="AlphaFoldDB" id="I0IB26"/>
<evidence type="ECO:0000313" key="2">
    <source>
        <dbReference type="EMBL" id="BAM02464.1"/>
    </source>
</evidence>
<feature type="domain" description="B12-binding N-terminal" evidence="1">
    <location>
        <begin position="27"/>
        <end position="100"/>
    </location>
</feature>
<accession>I0IB26</accession>
<protein>
    <recommendedName>
        <fullName evidence="1">B12-binding N-terminal domain-containing protein</fullName>
    </recommendedName>
</protein>
<dbReference type="OrthoDB" id="280183at2"/>
<proteinExistence type="predicted"/>
<dbReference type="InterPro" id="IPR003759">
    <property type="entry name" value="Cbl-bd_cap"/>
</dbReference>
<dbReference type="SUPFAM" id="SSF52242">
    <property type="entry name" value="Cobalamin (vitamin B12)-binding domain"/>
    <property type="match status" value="1"/>
</dbReference>
<dbReference type="InterPro" id="IPR036724">
    <property type="entry name" value="Cobalamin-bd_sf"/>
</dbReference>
<dbReference type="Proteomes" id="UP000007881">
    <property type="component" value="Chromosome"/>
</dbReference>
<dbReference type="GO" id="GO:0031419">
    <property type="term" value="F:cobalamin binding"/>
    <property type="evidence" value="ECO:0007669"/>
    <property type="project" value="InterPro"/>
</dbReference>
<sequence>MKGVSPANGPTFSIPEPRIMASRPNALLERFYTALISGDRAAAGEVLAECRSGKATAEALANHLIWPTLDQVQKAHRNDQLSDLSYHFATRLMRSITDRLQPEYEQKARRGQTLLMVCGEEESEELAGQLTADLLEADGWTVYFAGGGVANDEIIAAVGTLVVDRLVIFGAVPATVPRTRQLIDRLHDMGLNEQVQVTVGGGVFGRAEGLAEEIGADLWADHPTHVVEVLDEEPDTRMTWDQRTVGRRRRKAA</sequence>
<name>I0IB26_PHYMF</name>
<evidence type="ECO:0000259" key="1">
    <source>
        <dbReference type="Pfam" id="PF02607"/>
    </source>
</evidence>
<organism evidence="2 3">
    <name type="scientific">Phycisphaera mikurensis (strain NBRC 102666 / KCTC 22515 / FYK2301M01)</name>
    <dbReference type="NCBI Taxonomy" id="1142394"/>
    <lineage>
        <taxon>Bacteria</taxon>
        <taxon>Pseudomonadati</taxon>
        <taxon>Planctomycetota</taxon>
        <taxon>Phycisphaerae</taxon>
        <taxon>Phycisphaerales</taxon>
        <taxon>Phycisphaeraceae</taxon>
        <taxon>Phycisphaera</taxon>
    </lineage>
</organism>
<dbReference type="GO" id="GO:0046872">
    <property type="term" value="F:metal ion binding"/>
    <property type="evidence" value="ECO:0007669"/>
    <property type="project" value="InterPro"/>
</dbReference>
<dbReference type="Gene3D" id="1.10.1240.10">
    <property type="entry name" value="Methionine synthase domain"/>
    <property type="match status" value="1"/>
</dbReference>
<dbReference type="eggNOG" id="COG5012">
    <property type="taxonomic scope" value="Bacteria"/>
</dbReference>
<dbReference type="STRING" id="1142394.PSMK_03050"/>